<dbReference type="NCBIfam" id="TIGR01003">
    <property type="entry name" value="PTS_HPr_family"/>
    <property type="match status" value="1"/>
</dbReference>
<gene>
    <name evidence="6" type="primary">ptsH</name>
    <name evidence="6" type="ORF">PSDVSF_17720</name>
</gene>
<reference evidence="6" key="1">
    <citation type="journal article" date="2022" name="Arch. Microbiol.">
        <title>Pseudodesulfovibrio sediminis sp. nov., a mesophilic and neutrophilic sulfate-reducing bacterium isolated from sediment of a brackish lake.</title>
        <authorList>
            <person name="Takahashi A."/>
            <person name="Kojima H."/>
            <person name="Watanabe M."/>
            <person name="Fukui M."/>
        </authorList>
    </citation>
    <scope>NUCLEOTIDE SEQUENCE</scope>
    <source>
        <strain evidence="6">SF6</strain>
    </source>
</reference>
<proteinExistence type="inferred from homology"/>
<keyword evidence="4" id="KW-0598">Phosphotransferase system</keyword>
<comment type="similarity">
    <text evidence="2">Belongs to the HPr family.</text>
</comment>
<dbReference type="PROSITE" id="PS00589">
    <property type="entry name" value="PTS_HPR_SER"/>
    <property type="match status" value="1"/>
</dbReference>
<dbReference type="SUPFAM" id="SSF55594">
    <property type="entry name" value="HPr-like"/>
    <property type="match status" value="1"/>
</dbReference>
<protein>
    <submittedName>
        <fullName evidence="6">Phosphocarrier protein HPr</fullName>
    </submittedName>
</protein>
<sequence length="102" mass="10883">MTEETTTSTSAAGHYLSRQVIVASENGLHARPAGRLAQEAQSFEASISIVSDEQVVDAKSILDVLTLAAGPGHILELRATGTDAEEALNRLSELFKNKFEEA</sequence>
<dbReference type="PANTHER" id="PTHR33705:SF2">
    <property type="entry name" value="PHOSPHOCARRIER PROTEIN NPR"/>
    <property type="match status" value="1"/>
</dbReference>
<comment type="subcellular location">
    <subcellularLocation>
        <location evidence="1">Cytoplasm</location>
    </subcellularLocation>
</comment>
<evidence type="ECO:0000259" key="5">
    <source>
        <dbReference type="PROSITE" id="PS51350"/>
    </source>
</evidence>
<dbReference type="InterPro" id="IPR035895">
    <property type="entry name" value="HPr-like_sf"/>
</dbReference>
<evidence type="ECO:0000313" key="7">
    <source>
        <dbReference type="Proteomes" id="UP001053296"/>
    </source>
</evidence>
<evidence type="ECO:0000256" key="3">
    <source>
        <dbReference type="ARBA" id="ARBA00022490"/>
    </source>
</evidence>
<evidence type="ECO:0000313" key="6">
    <source>
        <dbReference type="EMBL" id="BCS88530.1"/>
    </source>
</evidence>
<dbReference type="InterPro" id="IPR000032">
    <property type="entry name" value="HPr-like"/>
</dbReference>
<dbReference type="Proteomes" id="UP001053296">
    <property type="component" value="Chromosome"/>
</dbReference>
<dbReference type="PANTHER" id="PTHR33705">
    <property type="entry name" value="PHOSPHOCARRIER PROTEIN HPR"/>
    <property type="match status" value="1"/>
</dbReference>
<name>A0ABM7P4I3_9BACT</name>
<dbReference type="InterPro" id="IPR002114">
    <property type="entry name" value="PTS_HPr_Ser_P_site"/>
</dbReference>
<dbReference type="Gene3D" id="3.30.1340.10">
    <property type="entry name" value="HPr-like"/>
    <property type="match status" value="1"/>
</dbReference>
<dbReference type="PROSITE" id="PS51350">
    <property type="entry name" value="PTS_HPR_DOM"/>
    <property type="match status" value="1"/>
</dbReference>
<evidence type="ECO:0000256" key="4">
    <source>
        <dbReference type="ARBA" id="ARBA00022683"/>
    </source>
</evidence>
<dbReference type="PRINTS" id="PR00107">
    <property type="entry name" value="PHOSPHOCPHPR"/>
</dbReference>
<evidence type="ECO:0000256" key="2">
    <source>
        <dbReference type="ARBA" id="ARBA00010736"/>
    </source>
</evidence>
<dbReference type="CDD" id="cd00367">
    <property type="entry name" value="PTS-HPr_like"/>
    <property type="match status" value="1"/>
</dbReference>
<dbReference type="Pfam" id="PF00381">
    <property type="entry name" value="PTS-HPr"/>
    <property type="match status" value="1"/>
</dbReference>
<dbReference type="RefSeq" id="WP_229596809.1">
    <property type="nucleotide sequence ID" value="NZ_AP024485.1"/>
</dbReference>
<dbReference type="EMBL" id="AP024485">
    <property type="protein sequence ID" value="BCS88530.1"/>
    <property type="molecule type" value="Genomic_DNA"/>
</dbReference>
<dbReference type="InterPro" id="IPR050399">
    <property type="entry name" value="HPr"/>
</dbReference>
<organism evidence="6 7">
    <name type="scientific">Pseudodesulfovibrio sediminis</name>
    <dbReference type="NCBI Taxonomy" id="2810563"/>
    <lineage>
        <taxon>Bacteria</taxon>
        <taxon>Pseudomonadati</taxon>
        <taxon>Thermodesulfobacteriota</taxon>
        <taxon>Desulfovibrionia</taxon>
        <taxon>Desulfovibrionales</taxon>
        <taxon>Desulfovibrionaceae</taxon>
    </lineage>
</organism>
<accession>A0ABM7P4I3</accession>
<evidence type="ECO:0000256" key="1">
    <source>
        <dbReference type="ARBA" id="ARBA00004496"/>
    </source>
</evidence>
<keyword evidence="3" id="KW-0963">Cytoplasm</keyword>
<feature type="domain" description="HPr" evidence="5">
    <location>
        <begin position="15"/>
        <end position="102"/>
    </location>
</feature>
<keyword evidence="7" id="KW-1185">Reference proteome</keyword>